<evidence type="ECO:0000313" key="2">
    <source>
        <dbReference type="Proteomes" id="UP001590950"/>
    </source>
</evidence>
<protein>
    <submittedName>
        <fullName evidence="1">Uncharacterized protein</fullName>
    </submittedName>
</protein>
<reference evidence="1 2" key="1">
    <citation type="submission" date="2024-09" db="EMBL/GenBank/DDBJ databases">
        <title>Rethinking Asexuality: The Enigmatic Case of Functional Sexual Genes in Lepraria (Stereocaulaceae).</title>
        <authorList>
            <person name="Doellman M."/>
            <person name="Sun Y."/>
            <person name="Barcenas-Pena A."/>
            <person name="Lumbsch H.T."/>
            <person name="Grewe F."/>
        </authorList>
    </citation>
    <scope>NUCLEOTIDE SEQUENCE [LARGE SCALE GENOMIC DNA]</scope>
    <source>
        <strain evidence="1 2">Mercado 3170</strain>
    </source>
</reference>
<name>A0ABR4A4A1_9LECA</name>
<keyword evidence="2" id="KW-1185">Reference proteome</keyword>
<gene>
    <name evidence="1" type="ORF">N7G274_007615</name>
</gene>
<dbReference type="Proteomes" id="UP001590950">
    <property type="component" value="Unassembled WGS sequence"/>
</dbReference>
<evidence type="ECO:0000313" key="1">
    <source>
        <dbReference type="EMBL" id="KAL2039756.1"/>
    </source>
</evidence>
<proteinExistence type="predicted"/>
<dbReference type="EMBL" id="JBEFKJ010000024">
    <property type="protein sequence ID" value="KAL2039756.1"/>
    <property type="molecule type" value="Genomic_DNA"/>
</dbReference>
<organism evidence="1 2">
    <name type="scientific">Stereocaulon virgatum</name>
    <dbReference type="NCBI Taxonomy" id="373712"/>
    <lineage>
        <taxon>Eukaryota</taxon>
        <taxon>Fungi</taxon>
        <taxon>Dikarya</taxon>
        <taxon>Ascomycota</taxon>
        <taxon>Pezizomycotina</taxon>
        <taxon>Lecanoromycetes</taxon>
        <taxon>OSLEUM clade</taxon>
        <taxon>Lecanoromycetidae</taxon>
        <taxon>Lecanorales</taxon>
        <taxon>Lecanorineae</taxon>
        <taxon>Stereocaulaceae</taxon>
        <taxon>Stereocaulon</taxon>
    </lineage>
</organism>
<comment type="caution">
    <text evidence="1">The sequence shown here is derived from an EMBL/GenBank/DDBJ whole genome shotgun (WGS) entry which is preliminary data.</text>
</comment>
<sequence>MTFSLRRHSTCIDYFPDWPGWNATLYGRCYGTSVARLRDRGCELHLKASELSQFRETRLLLDSNIRLSAPFTRLTLDMFRWQDVYFTITTTPRHQFSRPTTTQAASAETYFQSQFQPQA</sequence>
<accession>A0ABR4A4A1</accession>